<dbReference type="KEGG" id="nhm:NHE_0885"/>
<dbReference type="HOGENOM" id="CLU_1093403_0_0_5"/>
<feature type="transmembrane region" description="Helical" evidence="4">
    <location>
        <begin position="134"/>
        <end position="153"/>
    </location>
</feature>
<dbReference type="OrthoDB" id="7165380at2"/>
<organism evidence="5 6">
    <name type="scientific">Neorickettsia helminthoeca str. Oregon</name>
    <dbReference type="NCBI Taxonomy" id="1286528"/>
    <lineage>
        <taxon>Bacteria</taxon>
        <taxon>Pseudomonadati</taxon>
        <taxon>Pseudomonadota</taxon>
        <taxon>Alphaproteobacteria</taxon>
        <taxon>Rickettsiales</taxon>
        <taxon>Anaplasmataceae</taxon>
        <taxon>Neorickettsia</taxon>
    </lineage>
</organism>
<dbReference type="AlphaFoldDB" id="X5HL23"/>
<dbReference type="Pfam" id="PF00153">
    <property type="entry name" value="Mito_carr"/>
    <property type="match status" value="1"/>
</dbReference>
<dbReference type="InterPro" id="IPR018108">
    <property type="entry name" value="MCP_transmembrane"/>
</dbReference>
<dbReference type="STRING" id="1286528.NHE_0885"/>
<evidence type="ECO:0000313" key="6">
    <source>
        <dbReference type="Proteomes" id="UP000023755"/>
    </source>
</evidence>
<feature type="transmembrane region" description="Helical" evidence="4">
    <location>
        <begin position="12"/>
        <end position="35"/>
    </location>
</feature>
<evidence type="ECO:0000313" key="5">
    <source>
        <dbReference type="EMBL" id="AHX11804.1"/>
    </source>
</evidence>
<accession>X5HL23</accession>
<feature type="transmembrane region" description="Helical" evidence="4">
    <location>
        <begin position="56"/>
        <end position="79"/>
    </location>
</feature>
<dbReference type="GO" id="GO:0016020">
    <property type="term" value="C:membrane"/>
    <property type="evidence" value="ECO:0007669"/>
    <property type="project" value="UniProtKB-SubCell"/>
</dbReference>
<name>X5HL23_9RICK</name>
<keyword evidence="6" id="KW-1185">Reference proteome</keyword>
<protein>
    <submittedName>
        <fullName evidence="5">Uncharacterized protein</fullName>
    </submittedName>
</protein>
<dbReference type="RefSeq" id="WP_038560207.1">
    <property type="nucleotide sequence ID" value="NZ_CP007481.1"/>
</dbReference>
<proteinExistence type="predicted"/>
<evidence type="ECO:0000256" key="2">
    <source>
        <dbReference type="ARBA" id="ARBA00022692"/>
    </source>
</evidence>
<gene>
    <name evidence="5" type="ORF">NHE_0885</name>
</gene>
<evidence type="ECO:0000256" key="3">
    <source>
        <dbReference type="ARBA" id="ARBA00023136"/>
    </source>
</evidence>
<dbReference type="Proteomes" id="UP000023755">
    <property type="component" value="Chromosome"/>
</dbReference>
<feature type="transmembrane region" description="Helical" evidence="4">
    <location>
        <begin position="91"/>
        <end position="113"/>
    </location>
</feature>
<dbReference type="InterPro" id="IPR023395">
    <property type="entry name" value="MCP_dom_sf"/>
</dbReference>
<dbReference type="SUPFAM" id="SSF103506">
    <property type="entry name" value="Mitochondrial carrier"/>
    <property type="match status" value="1"/>
</dbReference>
<comment type="subcellular location">
    <subcellularLocation>
        <location evidence="1">Membrane</location>
        <topology evidence="1">Multi-pass membrane protein</topology>
    </subcellularLocation>
</comment>
<keyword evidence="2 4" id="KW-0812">Transmembrane</keyword>
<keyword evidence="4" id="KW-1133">Transmembrane helix</keyword>
<dbReference type="EMBL" id="CP007481">
    <property type="protein sequence ID" value="AHX11804.1"/>
    <property type="molecule type" value="Genomic_DNA"/>
</dbReference>
<sequence>MFWQLYDVLLSGVFFGSFAAVAAVLMSPLQFLKVIKQQTGESYSKIATDTFRTEGVAAFFRGALPYAIMNFLSSMSFGISEVIADNLLKFFVHSTLFAVFFRSVFGGCCETLCSLPSEMREISRNKGSLMESRATFGSVMLPILFRNMIFWSASVTSYEISVAYHFNLLCTTFTGFSFGVLAAFLSIPLDVVATRDCGALTNRGIFGHLTAILSGEERINYLLRGTSIRIVQVAMFTLVTVLTMFLFEAVFIM</sequence>
<dbReference type="Gene3D" id="1.50.40.10">
    <property type="entry name" value="Mitochondrial carrier domain"/>
    <property type="match status" value="2"/>
</dbReference>
<keyword evidence="3 4" id="KW-0472">Membrane</keyword>
<dbReference type="PROSITE" id="PS50920">
    <property type="entry name" value="SOLCAR"/>
    <property type="match status" value="2"/>
</dbReference>
<evidence type="ECO:0000256" key="4">
    <source>
        <dbReference type="SAM" id="Phobius"/>
    </source>
</evidence>
<evidence type="ECO:0000256" key="1">
    <source>
        <dbReference type="ARBA" id="ARBA00004141"/>
    </source>
</evidence>
<reference evidence="5 6" key="1">
    <citation type="submission" date="2014-03" db="EMBL/GenBank/DDBJ databases">
        <title>Sequencing and Comparison of Genomes and Transcriptome Profiles of Human Ehrlichiosis Agents.</title>
        <authorList>
            <person name="Lin M."/>
            <person name="Daugherty S.C."/>
            <person name="Nagaraj S."/>
            <person name="Cheng Z."/>
            <person name="Xiong Q."/>
            <person name="Lin F.-Y."/>
            <person name="Sengamalay N."/>
            <person name="Ott S."/>
            <person name="Godinez A."/>
            <person name="Tallon L.J."/>
            <person name="Sadzewicz L."/>
            <person name="Fraser C.M."/>
            <person name="Dunning Hotopp J.C."/>
            <person name="Rikihisa Y."/>
        </authorList>
    </citation>
    <scope>NUCLEOTIDE SEQUENCE [LARGE SCALE GENOMIC DNA]</scope>
    <source>
        <strain evidence="5 6">Oregon</strain>
    </source>
</reference>
<feature type="transmembrane region" description="Helical" evidence="4">
    <location>
        <begin position="230"/>
        <end position="252"/>
    </location>
</feature>
<feature type="transmembrane region" description="Helical" evidence="4">
    <location>
        <begin position="165"/>
        <end position="185"/>
    </location>
</feature>